<evidence type="ECO:0000313" key="7">
    <source>
        <dbReference type="Proteomes" id="UP000499080"/>
    </source>
</evidence>
<evidence type="ECO:0000259" key="5">
    <source>
        <dbReference type="Pfam" id="PF00151"/>
    </source>
</evidence>
<protein>
    <recommendedName>
        <fullName evidence="5">Lipase domain-containing protein</fullName>
    </recommendedName>
</protein>
<comment type="subcellular location">
    <subcellularLocation>
        <location evidence="1">Secreted</location>
    </subcellularLocation>
</comment>
<dbReference type="SUPFAM" id="SSF53474">
    <property type="entry name" value="alpha/beta-Hydrolases"/>
    <property type="match status" value="1"/>
</dbReference>
<evidence type="ECO:0000256" key="1">
    <source>
        <dbReference type="ARBA" id="ARBA00004613"/>
    </source>
</evidence>
<evidence type="ECO:0000256" key="3">
    <source>
        <dbReference type="ARBA" id="ARBA00022525"/>
    </source>
</evidence>
<organism evidence="6 7">
    <name type="scientific">Araneus ventricosus</name>
    <name type="common">Orbweaver spider</name>
    <name type="synonym">Epeira ventricosa</name>
    <dbReference type="NCBI Taxonomy" id="182803"/>
    <lineage>
        <taxon>Eukaryota</taxon>
        <taxon>Metazoa</taxon>
        <taxon>Ecdysozoa</taxon>
        <taxon>Arthropoda</taxon>
        <taxon>Chelicerata</taxon>
        <taxon>Arachnida</taxon>
        <taxon>Araneae</taxon>
        <taxon>Araneomorphae</taxon>
        <taxon>Entelegynae</taxon>
        <taxon>Araneoidea</taxon>
        <taxon>Araneidae</taxon>
        <taxon>Araneus</taxon>
    </lineage>
</organism>
<dbReference type="InterPro" id="IPR013818">
    <property type="entry name" value="Lipase"/>
</dbReference>
<reference evidence="6 7" key="1">
    <citation type="journal article" date="2019" name="Sci. Rep.">
        <title>Orb-weaving spider Araneus ventricosus genome elucidates the spidroin gene catalogue.</title>
        <authorList>
            <person name="Kono N."/>
            <person name="Nakamura H."/>
            <person name="Ohtoshi R."/>
            <person name="Moran D.A.P."/>
            <person name="Shinohara A."/>
            <person name="Yoshida Y."/>
            <person name="Fujiwara M."/>
            <person name="Mori M."/>
            <person name="Tomita M."/>
            <person name="Arakawa K."/>
        </authorList>
    </citation>
    <scope>NUCLEOTIDE SEQUENCE [LARGE SCALE GENOMIC DNA]</scope>
</reference>
<comment type="caution">
    <text evidence="6">The sequence shown here is derived from an EMBL/GenBank/DDBJ whole genome shotgun (WGS) entry which is preliminary data.</text>
</comment>
<dbReference type="GO" id="GO:0016298">
    <property type="term" value="F:lipase activity"/>
    <property type="evidence" value="ECO:0007669"/>
    <property type="project" value="InterPro"/>
</dbReference>
<evidence type="ECO:0000313" key="6">
    <source>
        <dbReference type="EMBL" id="GBN27244.1"/>
    </source>
</evidence>
<comment type="similarity">
    <text evidence="2 4">Belongs to the AB hydrolase superfamily. Lipase family.</text>
</comment>
<feature type="domain" description="Lipase" evidence="5">
    <location>
        <begin position="7"/>
        <end position="119"/>
    </location>
</feature>
<dbReference type="Gene3D" id="3.40.50.1820">
    <property type="entry name" value="alpha/beta hydrolase"/>
    <property type="match status" value="1"/>
</dbReference>
<gene>
    <name evidence="6" type="ORF">AVEN_234876_1</name>
</gene>
<proteinExistence type="inferred from homology"/>
<evidence type="ECO:0000256" key="2">
    <source>
        <dbReference type="ARBA" id="ARBA00010701"/>
    </source>
</evidence>
<dbReference type="PANTHER" id="PTHR11610">
    <property type="entry name" value="LIPASE"/>
    <property type="match status" value="1"/>
</dbReference>
<dbReference type="GO" id="GO:0016042">
    <property type="term" value="P:lipid catabolic process"/>
    <property type="evidence" value="ECO:0007669"/>
    <property type="project" value="TreeGrafter"/>
</dbReference>
<dbReference type="GO" id="GO:0005615">
    <property type="term" value="C:extracellular space"/>
    <property type="evidence" value="ECO:0007669"/>
    <property type="project" value="TreeGrafter"/>
</dbReference>
<dbReference type="OrthoDB" id="6433448at2759"/>
<keyword evidence="3" id="KW-0964">Secreted</keyword>
<dbReference type="Proteomes" id="UP000499080">
    <property type="component" value="Unassembled WGS sequence"/>
</dbReference>
<evidence type="ECO:0000256" key="4">
    <source>
        <dbReference type="RuleBase" id="RU004262"/>
    </source>
</evidence>
<dbReference type="AlphaFoldDB" id="A0A4Y2MLG2"/>
<dbReference type="InterPro" id="IPR029058">
    <property type="entry name" value="AB_hydrolase_fold"/>
</dbReference>
<accession>A0A4Y2MLG2</accession>
<name>A0A4Y2MLG2_ARAVE</name>
<sequence>MLSLPPLPPEHIRTSFLLFTRRNRYNPVVFPPDKPELLLRSEFNSTAWTRILIHGYLDGSYSSDWLFNAKDELLRLADDNVLIMDDSTTLLPPRILYQQSVADTRLIGVQLANVVTFLRPVVAVWLVFLPANSMNAGSNPGQDEFEVLSQSESTSYKLRDHCRRRPHEFLAKRWNAKRMRSHPFKSLIQRSVPDEP</sequence>
<keyword evidence="7" id="KW-1185">Reference proteome</keyword>
<dbReference type="Pfam" id="PF00151">
    <property type="entry name" value="Lipase"/>
    <property type="match status" value="1"/>
</dbReference>
<dbReference type="EMBL" id="BGPR01007491">
    <property type="protein sequence ID" value="GBN27244.1"/>
    <property type="molecule type" value="Genomic_DNA"/>
</dbReference>
<dbReference type="InterPro" id="IPR000734">
    <property type="entry name" value="TAG_lipase"/>
</dbReference>